<name>A0A9F7RAU0_ICTPU</name>
<feature type="region of interest" description="Disordered" evidence="8">
    <location>
        <begin position="308"/>
        <end position="343"/>
    </location>
</feature>
<dbReference type="FunFam" id="2.30.29.30:FF:000133">
    <property type="entry name" value="myosin phosphatase Rho-interacting protein isoform X1"/>
    <property type="match status" value="1"/>
</dbReference>
<feature type="region of interest" description="Disordered" evidence="8">
    <location>
        <begin position="1413"/>
        <end position="1432"/>
    </location>
</feature>
<evidence type="ECO:0000256" key="6">
    <source>
        <dbReference type="ARBA" id="ARBA00023212"/>
    </source>
</evidence>
<feature type="compositionally biased region" description="Polar residues" evidence="8">
    <location>
        <begin position="1710"/>
        <end position="1724"/>
    </location>
</feature>
<evidence type="ECO:0000256" key="1">
    <source>
        <dbReference type="ARBA" id="ARBA00004245"/>
    </source>
</evidence>
<dbReference type="Gene3D" id="2.30.29.30">
    <property type="entry name" value="Pleckstrin-homology domain (PH domain)/Phosphotyrosine-binding domain (PTB)"/>
    <property type="match status" value="2"/>
</dbReference>
<feature type="domain" description="PH" evidence="9">
    <location>
        <begin position="43"/>
        <end position="150"/>
    </location>
</feature>
<evidence type="ECO:0000256" key="8">
    <source>
        <dbReference type="SAM" id="MobiDB-lite"/>
    </source>
</evidence>
<proteinExistence type="predicted"/>
<keyword evidence="2" id="KW-0963">Cytoplasm</keyword>
<feature type="coiled-coil region" evidence="7">
    <location>
        <begin position="916"/>
        <end position="943"/>
    </location>
</feature>
<reference evidence="11" key="2">
    <citation type="submission" date="2025-08" db="UniProtKB">
        <authorList>
            <consortium name="RefSeq"/>
        </authorList>
    </citation>
    <scope>IDENTIFICATION</scope>
    <source>
        <tissue evidence="11">Blood</tissue>
    </source>
</reference>
<feature type="region of interest" description="Disordered" evidence="8">
    <location>
        <begin position="1706"/>
        <end position="1747"/>
    </location>
</feature>
<feature type="compositionally biased region" description="Polar residues" evidence="8">
    <location>
        <begin position="179"/>
        <end position="192"/>
    </location>
</feature>
<dbReference type="InterPro" id="IPR001849">
    <property type="entry name" value="PH_domain"/>
</dbReference>
<dbReference type="InterPro" id="IPR011993">
    <property type="entry name" value="PH-like_dom_sf"/>
</dbReference>
<feature type="region of interest" description="Disordered" evidence="8">
    <location>
        <begin position="258"/>
        <end position="291"/>
    </location>
</feature>
<feature type="coiled-coil region" evidence="7">
    <location>
        <begin position="1651"/>
        <end position="1692"/>
    </location>
</feature>
<dbReference type="Proteomes" id="UP000221080">
    <property type="component" value="Chromosome 2"/>
</dbReference>
<feature type="compositionally biased region" description="Polar residues" evidence="8">
    <location>
        <begin position="276"/>
        <end position="291"/>
    </location>
</feature>
<evidence type="ECO:0000256" key="5">
    <source>
        <dbReference type="ARBA" id="ARBA00023203"/>
    </source>
</evidence>
<keyword evidence="6" id="KW-0206">Cytoskeleton</keyword>
<feature type="coiled-coil region" evidence="7">
    <location>
        <begin position="737"/>
        <end position="886"/>
    </location>
</feature>
<evidence type="ECO:0000256" key="3">
    <source>
        <dbReference type="ARBA" id="ARBA00022553"/>
    </source>
</evidence>
<keyword evidence="3" id="KW-0597">Phosphoprotein</keyword>
<dbReference type="RefSeq" id="XP_053531788.1">
    <property type="nucleotide sequence ID" value="XM_053675813.1"/>
</dbReference>
<organism evidence="10 11">
    <name type="scientific">Ictalurus punctatus</name>
    <name type="common">Channel catfish</name>
    <name type="synonym">Silurus punctatus</name>
    <dbReference type="NCBI Taxonomy" id="7998"/>
    <lineage>
        <taxon>Eukaryota</taxon>
        <taxon>Metazoa</taxon>
        <taxon>Chordata</taxon>
        <taxon>Craniata</taxon>
        <taxon>Vertebrata</taxon>
        <taxon>Euteleostomi</taxon>
        <taxon>Actinopterygii</taxon>
        <taxon>Neopterygii</taxon>
        <taxon>Teleostei</taxon>
        <taxon>Ostariophysi</taxon>
        <taxon>Siluriformes</taxon>
        <taxon>Ictaluridae</taxon>
        <taxon>Ictalurus</taxon>
    </lineage>
</organism>
<feature type="coiled-coil region" evidence="7">
    <location>
        <begin position="1434"/>
        <end position="1461"/>
    </location>
</feature>
<feature type="compositionally biased region" description="Basic and acidic residues" evidence="8">
    <location>
        <begin position="556"/>
        <end position="571"/>
    </location>
</feature>
<comment type="subcellular location">
    <subcellularLocation>
        <location evidence="1">Cytoplasm</location>
        <location evidence="1">Cytoskeleton</location>
    </subcellularLocation>
</comment>
<evidence type="ECO:0000256" key="2">
    <source>
        <dbReference type="ARBA" id="ARBA00022490"/>
    </source>
</evidence>
<dbReference type="PANTHER" id="PTHR17271:SF9">
    <property type="entry name" value="MYOSIN PHOSPHATASE RHO-INTERACTING PROTEIN"/>
    <property type="match status" value="1"/>
</dbReference>
<keyword evidence="10" id="KW-1185">Reference proteome</keyword>
<evidence type="ECO:0000313" key="10">
    <source>
        <dbReference type="Proteomes" id="UP000221080"/>
    </source>
</evidence>
<feature type="coiled-coil region" evidence="7">
    <location>
        <begin position="1493"/>
        <end position="1624"/>
    </location>
</feature>
<dbReference type="GeneID" id="108258307"/>
<sequence length="1761" mass="200286">MFTPRENLCRRFQANIFNKRKCQNCFRTADSHTLSEPDLHAIKPVKAGWLLLAPNGIDVLNPVRKNRKWQRRYFILYEHGLLRYALDEMPGTLPQGSVNMSQCTDVLDASSQTNFCSSLRLCFSDGDYYIRTENAESITGWQEILLVHSNAAKTNQKKRRREQALPLHNLKKQAVPERNQVSNGSNSDYILNTSCSSGSRSTTKKRSPENCRTTGVNIGDLNTRIGAEGINVCRRDSIDTSGSDIGCVEVGCPLPSSPRAGLQEKHEELHGKGGVHSSNRTSHANAPNSSSMSSYIFSTLGQLPAHFSTNASKSREGIESGYSSLEKTRSDAEDTQTGPDQDYRRSQAISQFEHENGMHIPASEPCSSSSISTCSAAEYDQDESANHRTTRAFARGHGASGVSASTCRRSKSLERNLAEHTPTPDLLNFKKGWMTRLGEDGKWRKHWFVLTNQSLRFYRDSVAEEAADLDGEINLSTCYDITDFPVQRNYGFQIHTKDGVFTLCAMTSGIRRNWIQAVMKNVQTSVAPDVTCSLPQKVPVGMVSECKFPSASNSSRSEEEEKRSSVGERRREGRYKTFDWAEFSHMRKKRETLSRQSGIESEFDCCDSIPPAPAPSPEEPAASSITVVHTEMGQAPHITMPADSSPLMVRSSIVASKPSDQKSAEVDTVDLFNDLSNAPMEGKKETDLYSSPLPVTFSSLSVQTEWQWELELQTLHRELKAMYERSEREGKEYKHSEARLQTELSDSLDRLRETESKLWKTEATLRERENELEELQSCLEEVSGRLKATEEAQALKDVRLQRHLRLLEESQERERRSLGDSLEHAEKRGKELEERLMQTEVMMQKMPTRGIVEQLERKCQELQNQLDESDGELSRLQARLQNEETLYYDMEHKYEQVCEELEFVRGTLQNCERVCEERFRIQLEQQEEKLNRKERELQEVFLKMGCSGATLEKTKQIWLKEESPSTRETGKNFGYGYLEKPPAARGDESEQVISVIQALESKLCDTEERLQEITVHLQQQQQKLGDEVIACKVDDHWNVQIPSESLGPGSRGDIPDGKHCGILLEKIATNKMLNFDLQEALQEECTSPEKHLSQGMTRRMLSLEALVIQRMASALEHPSNHLLEGFSELQSQTKALREAYDGRHEGPVTRNYLQLFSYYQEMGEAGCSLDECEVYRLCMKAELAYLIYTNHLHNPDEAHGSQAFNPPFYLGSDVTPLDTKEETSSNTGLWLSDFSLPELVPCKEQMQGEKVGYCPGEMDKDSLVVELQAQARSLQALSKQLHPLDEDAGALSDLSPVLLRTVFFQAILAYVTSRLHVTLQRQVRLLQDQREQAVCQCHRLEGLLQEQAERHEEKLREDRVVIEVAELARVSAETDAQIKGQEVQQLEETFEKNLQELQQIHEEEMTRLHGYLTQSQSQTVTPNESSNGDGKLSVTSMKERISELELQIRCLEDEIRRGDANTLRQAYEKELETLKVTCELGFSSMEQSHQRVIEEMQRQHQIEVEQLLEEKERVLQEETNATIAAIEAMRKAHKEEMEKSQKAQQNGASTDLNKLRAHFNVCVLFRDELDSLHRELEVLSEQYSQKCLENAHLNRAIEAERQALSSVERDNQELHTRNQELNKRMVAELSLMHSCVTGGVEQTEPSQGKDVIQLEVALRVKESEIQCLKQEIRSLQEELQAANRHCKKLMNESGVRCQSAGVKRSVETYGRQSQSSDVMKSRSNPDFLKNRTKPKQPSRSKSLRERLSFQERMNLFESGSK</sequence>
<gene>
    <name evidence="11" type="primary">LOC108258307</name>
</gene>
<dbReference type="SUPFAM" id="SSF50729">
    <property type="entry name" value="PH domain-like"/>
    <property type="match status" value="2"/>
</dbReference>
<evidence type="ECO:0000256" key="4">
    <source>
        <dbReference type="ARBA" id="ARBA00023054"/>
    </source>
</evidence>
<evidence type="ECO:0000259" key="9">
    <source>
        <dbReference type="PROSITE" id="PS50003"/>
    </source>
</evidence>
<dbReference type="GO" id="GO:0051015">
    <property type="term" value="F:actin filament binding"/>
    <property type="evidence" value="ECO:0007669"/>
    <property type="project" value="TreeGrafter"/>
</dbReference>
<dbReference type="SMART" id="SM00233">
    <property type="entry name" value="PH"/>
    <property type="match status" value="2"/>
</dbReference>
<feature type="region of interest" description="Disordered" evidence="8">
    <location>
        <begin position="175"/>
        <end position="211"/>
    </location>
</feature>
<dbReference type="InterPro" id="IPR052223">
    <property type="entry name" value="Actin_Cytoskeleton_Reg"/>
</dbReference>
<dbReference type="PROSITE" id="PS50003">
    <property type="entry name" value="PH_DOMAIN"/>
    <property type="match status" value="2"/>
</dbReference>
<evidence type="ECO:0000313" key="11">
    <source>
        <dbReference type="RefSeq" id="XP_053531788.1"/>
    </source>
</evidence>
<evidence type="ECO:0000256" key="7">
    <source>
        <dbReference type="SAM" id="Coils"/>
    </source>
</evidence>
<dbReference type="Pfam" id="PF00169">
    <property type="entry name" value="PH"/>
    <property type="match status" value="2"/>
</dbReference>
<dbReference type="GO" id="GO:0015629">
    <property type="term" value="C:actin cytoskeleton"/>
    <property type="evidence" value="ECO:0007669"/>
    <property type="project" value="TreeGrafter"/>
</dbReference>
<feature type="compositionally biased region" description="Basic and acidic residues" evidence="8">
    <location>
        <begin position="262"/>
        <end position="271"/>
    </location>
</feature>
<dbReference type="PANTHER" id="PTHR17271">
    <property type="entry name" value="PLECKSTRIN HOMOLOGY PH DOMAIN-CONTAINING PROTEIN"/>
    <property type="match status" value="1"/>
</dbReference>
<dbReference type="OrthoDB" id="9942268at2759"/>
<protein>
    <submittedName>
        <fullName evidence="11">Myosin phosphatase Rho-interacting protein isoform X1</fullName>
    </submittedName>
</protein>
<reference evidence="10" key="1">
    <citation type="journal article" date="2016" name="Nat. Commun.">
        <title>The channel catfish genome sequence provides insights into the evolution of scale formation in teleosts.</title>
        <authorList>
            <person name="Liu Z."/>
            <person name="Liu S."/>
            <person name="Yao J."/>
            <person name="Bao L."/>
            <person name="Zhang J."/>
            <person name="Li Y."/>
            <person name="Jiang C."/>
            <person name="Sun L."/>
            <person name="Wang R."/>
            <person name="Zhang Y."/>
            <person name="Zhou T."/>
            <person name="Zeng Q."/>
            <person name="Fu Q."/>
            <person name="Gao S."/>
            <person name="Li N."/>
            <person name="Koren S."/>
            <person name="Jiang Y."/>
            <person name="Zimin A."/>
            <person name="Xu P."/>
            <person name="Phillippy A.M."/>
            <person name="Geng X."/>
            <person name="Song L."/>
            <person name="Sun F."/>
            <person name="Li C."/>
            <person name="Wang X."/>
            <person name="Chen A."/>
            <person name="Jin Y."/>
            <person name="Yuan Z."/>
            <person name="Yang Y."/>
            <person name="Tan S."/>
            <person name="Peatman E."/>
            <person name="Lu J."/>
            <person name="Qin Z."/>
            <person name="Dunham R."/>
            <person name="Li Z."/>
            <person name="Sonstegard T."/>
            <person name="Feng J."/>
            <person name="Danzmann R.G."/>
            <person name="Schroeder S."/>
            <person name="Scheffler B."/>
            <person name="Duke M.V."/>
            <person name="Ballard L."/>
            <person name="Kucuktas H."/>
            <person name="Kaltenboeck L."/>
            <person name="Liu H."/>
            <person name="Armbruster J."/>
            <person name="Xie Y."/>
            <person name="Kirby M.L."/>
            <person name="Tian Y."/>
            <person name="Flanagan M.E."/>
            <person name="Mu W."/>
            <person name="Waldbieser G.C."/>
        </authorList>
    </citation>
    <scope>NUCLEOTIDE SEQUENCE [LARGE SCALE GENOMIC DNA]</scope>
    <source>
        <strain evidence="10">SDA103</strain>
    </source>
</reference>
<keyword evidence="5" id="KW-0009">Actin-binding</keyword>
<feature type="region of interest" description="Disordered" evidence="8">
    <location>
        <begin position="548"/>
        <end position="571"/>
    </location>
</feature>
<feature type="domain" description="PH" evidence="9">
    <location>
        <begin position="427"/>
        <end position="523"/>
    </location>
</feature>
<keyword evidence="4 7" id="KW-0175">Coiled coil</keyword>
<accession>A0A9F7RAU0</accession>